<evidence type="ECO:0000313" key="2">
    <source>
        <dbReference type="Proteomes" id="UP000789366"/>
    </source>
</evidence>
<dbReference type="Proteomes" id="UP000789366">
    <property type="component" value="Unassembled WGS sequence"/>
</dbReference>
<organism evidence="1 2">
    <name type="scientific">Cetraspora pellucida</name>
    <dbReference type="NCBI Taxonomy" id="1433469"/>
    <lineage>
        <taxon>Eukaryota</taxon>
        <taxon>Fungi</taxon>
        <taxon>Fungi incertae sedis</taxon>
        <taxon>Mucoromycota</taxon>
        <taxon>Glomeromycotina</taxon>
        <taxon>Glomeromycetes</taxon>
        <taxon>Diversisporales</taxon>
        <taxon>Gigasporaceae</taxon>
        <taxon>Cetraspora</taxon>
    </lineage>
</organism>
<evidence type="ECO:0000313" key="1">
    <source>
        <dbReference type="EMBL" id="CAG8678568.1"/>
    </source>
</evidence>
<keyword evidence="2" id="KW-1185">Reference proteome</keyword>
<comment type="caution">
    <text evidence="1">The sequence shown here is derived from an EMBL/GenBank/DDBJ whole genome shotgun (WGS) entry which is preliminary data.</text>
</comment>
<accession>A0ACA9NUV8</accession>
<reference evidence="1" key="1">
    <citation type="submission" date="2021-06" db="EMBL/GenBank/DDBJ databases">
        <authorList>
            <person name="Kallberg Y."/>
            <person name="Tangrot J."/>
            <person name="Rosling A."/>
        </authorList>
    </citation>
    <scope>NUCLEOTIDE SEQUENCE</scope>
    <source>
        <strain evidence="1">28 12/20/2015</strain>
    </source>
</reference>
<dbReference type="EMBL" id="CAJVPW010017809">
    <property type="protein sequence ID" value="CAG8678568.1"/>
    <property type="molecule type" value="Genomic_DNA"/>
</dbReference>
<feature type="non-terminal residue" evidence="1">
    <location>
        <position position="1"/>
    </location>
</feature>
<sequence>QELRKELIKPFTLEEKTQQQLQTTTVIRKDPEITNKRFKFRFKNTGEDKDITIRDQDGTLLKVNKLSS</sequence>
<protein>
    <submittedName>
        <fullName evidence="1">13082_t:CDS:1</fullName>
    </submittedName>
</protein>
<gene>
    <name evidence="1" type="ORF">SPELUC_LOCUS10028</name>
</gene>
<name>A0ACA9NUV8_9GLOM</name>
<proteinExistence type="predicted"/>